<sequence length="36" mass="4193">MHPGANKSRPHAIHPDALRWKIWLTVQKLMSLSRSE</sequence>
<dbReference type="Proteomes" id="UP000018217">
    <property type="component" value="Unassembled WGS sequence"/>
</dbReference>
<gene>
    <name evidence="1" type="ORF">EPIR_0720</name>
</gene>
<evidence type="ECO:0000313" key="1">
    <source>
        <dbReference type="EMBL" id="CCG86085.1"/>
    </source>
</evidence>
<proteinExistence type="predicted"/>
<reference evidence="1 2" key="1">
    <citation type="journal article" date="2013" name="Syst. Appl. Microbiol.">
        <title>Phylogenetic position and virulence apparatus of the pear flower necrosis pathogen Erwinia piriflorinigrans CFBP 5888T as assessed by comparative genomics.</title>
        <authorList>
            <person name="Smits T.H."/>
            <person name="Rezzonico F."/>
            <person name="Lopez M.M."/>
            <person name="Blom J."/>
            <person name="Goesmann A."/>
            <person name="Frey J.E."/>
            <person name="Duffy B."/>
        </authorList>
    </citation>
    <scope>NUCLEOTIDE SEQUENCE [LARGE SCALE GENOMIC DNA]</scope>
    <source>
        <strain evidence="2">CFBP5888</strain>
    </source>
</reference>
<protein>
    <submittedName>
        <fullName evidence="1">Uncharacterized protein</fullName>
    </submittedName>
</protein>
<evidence type="ECO:0000313" key="2">
    <source>
        <dbReference type="Proteomes" id="UP000018217"/>
    </source>
</evidence>
<name>V5Z447_9GAMM</name>
<accession>V5Z447</accession>
<comment type="caution">
    <text evidence="1">The sequence shown here is derived from an EMBL/GenBank/DDBJ whole genome shotgun (WGS) entry which is preliminary data.</text>
</comment>
<keyword evidence="2" id="KW-1185">Reference proteome</keyword>
<organism evidence="1 2">
    <name type="scientific">Erwinia piriflorinigrans CFBP 5888</name>
    <dbReference type="NCBI Taxonomy" id="1161919"/>
    <lineage>
        <taxon>Bacteria</taxon>
        <taxon>Pseudomonadati</taxon>
        <taxon>Pseudomonadota</taxon>
        <taxon>Gammaproteobacteria</taxon>
        <taxon>Enterobacterales</taxon>
        <taxon>Erwiniaceae</taxon>
        <taxon>Erwinia</taxon>
    </lineage>
</organism>
<dbReference type="AlphaFoldDB" id="V5Z447"/>
<dbReference type="EMBL" id="CAHS01000006">
    <property type="protein sequence ID" value="CCG86085.1"/>
    <property type="molecule type" value="Genomic_DNA"/>
</dbReference>